<organism evidence="2">
    <name type="scientific">Pararge aegeria</name>
    <name type="common">speckled wood butterfly</name>
    <dbReference type="NCBI Taxonomy" id="116150"/>
    <lineage>
        <taxon>Eukaryota</taxon>
        <taxon>Metazoa</taxon>
        <taxon>Ecdysozoa</taxon>
        <taxon>Arthropoda</taxon>
        <taxon>Hexapoda</taxon>
        <taxon>Insecta</taxon>
        <taxon>Pterygota</taxon>
        <taxon>Neoptera</taxon>
        <taxon>Endopterygota</taxon>
        <taxon>Lepidoptera</taxon>
        <taxon>Glossata</taxon>
        <taxon>Ditrysia</taxon>
        <taxon>Papilionoidea</taxon>
        <taxon>Nymphalidae</taxon>
        <taxon>Satyrinae</taxon>
        <taxon>Satyrini</taxon>
        <taxon>Parargina</taxon>
        <taxon>Pararge</taxon>
    </lineage>
</organism>
<name>S4PKA3_9NEOP</name>
<feature type="transmembrane region" description="Helical" evidence="1">
    <location>
        <begin position="21"/>
        <end position="43"/>
    </location>
</feature>
<evidence type="ECO:0000313" key="2">
    <source>
        <dbReference type="EMBL" id="JAA90258.1"/>
    </source>
</evidence>
<proteinExistence type="predicted"/>
<accession>S4PKA3</accession>
<keyword evidence="1" id="KW-0812">Transmembrane</keyword>
<evidence type="ECO:0000256" key="1">
    <source>
        <dbReference type="SAM" id="Phobius"/>
    </source>
</evidence>
<reference evidence="2" key="2">
    <citation type="submission" date="2013-05" db="EMBL/GenBank/DDBJ databases">
        <authorList>
            <person name="Carter J.-M."/>
            <person name="Baker S.C."/>
            <person name="Pink R."/>
            <person name="Carter D.R.F."/>
            <person name="Collins A."/>
            <person name="Tomlin J."/>
            <person name="Gibbs M."/>
            <person name="Breuker C.J."/>
        </authorList>
    </citation>
    <scope>NUCLEOTIDE SEQUENCE</scope>
    <source>
        <tissue evidence="2">Ovary</tissue>
    </source>
</reference>
<sequence>MLYELRQSYYVQCRSAAPLRLRIMSVTSFIVEVYIRYIVYQLFFGYLNRSNFLEWHATESTTLISFKMFLAND</sequence>
<dbReference type="AlphaFoldDB" id="S4PKA3"/>
<dbReference type="EMBL" id="GAIX01002302">
    <property type="protein sequence ID" value="JAA90258.1"/>
    <property type="molecule type" value="Transcribed_RNA"/>
</dbReference>
<protein>
    <submittedName>
        <fullName evidence="2">Uncharacterized protein</fullName>
    </submittedName>
</protein>
<reference evidence="2" key="1">
    <citation type="journal article" date="2013" name="BMC Genomics">
        <title>Unscrambling butterfly oogenesis.</title>
        <authorList>
            <person name="Carter J.M."/>
            <person name="Baker S.C."/>
            <person name="Pink R."/>
            <person name="Carter D.R."/>
            <person name="Collins A."/>
            <person name="Tomlin J."/>
            <person name="Gibbs M."/>
            <person name="Breuker C.J."/>
        </authorList>
    </citation>
    <scope>NUCLEOTIDE SEQUENCE</scope>
    <source>
        <tissue evidence="2">Ovary</tissue>
    </source>
</reference>
<keyword evidence="1" id="KW-0472">Membrane</keyword>
<keyword evidence="1" id="KW-1133">Transmembrane helix</keyword>